<dbReference type="GO" id="GO:0003700">
    <property type="term" value="F:DNA-binding transcription factor activity"/>
    <property type="evidence" value="ECO:0007669"/>
    <property type="project" value="InterPro"/>
</dbReference>
<gene>
    <name evidence="4" type="ORF">Bca52824_047458</name>
</gene>
<dbReference type="InterPro" id="IPR052483">
    <property type="entry name" value="bZIP_transcription_regulators"/>
</dbReference>
<dbReference type="GO" id="GO:0045893">
    <property type="term" value="P:positive regulation of DNA-templated transcription"/>
    <property type="evidence" value="ECO:0007669"/>
    <property type="project" value="TreeGrafter"/>
</dbReference>
<evidence type="ECO:0000256" key="2">
    <source>
        <dbReference type="ARBA" id="ARBA00023163"/>
    </source>
</evidence>
<proteinExistence type="predicted"/>
<evidence type="ECO:0000313" key="4">
    <source>
        <dbReference type="EMBL" id="KAG2287854.1"/>
    </source>
</evidence>
<evidence type="ECO:0000313" key="5">
    <source>
        <dbReference type="Proteomes" id="UP000886595"/>
    </source>
</evidence>
<sequence length="293" mass="33405">MWMDEFLDFSATRRGTHRRSISDSIAFLEAHSSGVGSHHFDKFEDEQFMFMFNDDVHQNNRVNGIVGHILTHVLLPTRLHRPQNSLSENDNKEQPPSDHDHIHMFTTTANDNNVEGYNYNESDEVQSHCSLQENIGILTDIPTENEILGISRGISEETLRKPKIWNFSKYAISAEIGKELQYISELERSVTSLQTEVSVLSPRVAFLDHQRLLLNVDNSAIKQRIAALAQDKISKDAHHARSIEEINNQQVCHQQSLKKMEDHISDQSPADIKPSVEKEQLLIALSCVSFIIL</sequence>
<evidence type="ECO:0000256" key="3">
    <source>
        <dbReference type="ARBA" id="ARBA00023242"/>
    </source>
</evidence>
<dbReference type="OrthoDB" id="1435597at2759"/>
<dbReference type="InterPro" id="IPR044759">
    <property type="entry name" value="bZIP_RF2"/>
</dbReference>
<protein>
    <submittedName>
        <fullName evidence="4">Uncharacterized protein</fullName>
    </submittedName>
</protein>
<dbReference type="Proteomes" id="UP000886595">
    <property type="component" value="Unassembled WGS sequence"/>
</dbReference>
<dbReference type="GO" id="GO:0005634">
    <property type="term" value="C:nucleus"/>
    <property type="evidence" value="ECO:0007669"/>
    <property type="project" value="UniProtKB-ARBA"/>
</dbReference>
<dbReference type="GO" id="GO:0003677">
    <property type="term" value="F:DNA binding"/>
    <property type="evidence" value="ECO:0007669"/>
    <property type="project" value="TreeGrafter"/>
</dbReference>
<reference evidence="4 5" key="1">
    <citation type="submission" date="2020-02" db="EMBL/GenBank/DDBJ databases">
        <authorList>
            <person name="Ma Q."/>
            <person name="Huang Y."/>
            <person name="Song X."/>
            <person name="Pei D."/>
        </authorList>
    </citation>
    <scope>NUCLEOTIDE SEQUENCE [LARGE SCALE GENOMIC DNA]</scope>
    <source>
        <strain evidence="4">Sxm20200214</strain>
        <tissue evidence="4">Leaf</tissue>
    </source>
</reference>
<organism evidence="4 5">
    <name type="scientific">Brassica carinata</name>
    <name type="common">Ethiopian mustard</name>
    <name type="synonym">Abyssinian cabbage</name>
    <dbReference type="NCBI Taxonomy" id="52824"/>
    <lineage>
        <taxon>Eukaryota</taxon>
        <taxon>Viridiplantae</taxon>
        <taxon>Streptophyta</taxon>
        <taxon>Embryophyta</taxon>
        <taxon>Tracheophyta</taxon>
        <taxon>Spermatophyta</taxon>
        <taxon>Magnoliopsida</taxon>
        <taxon>eudicotyledons</taxon>
        <taxon>Gunneridae</taxon>
        <taxon>Pentapetalae</taxon>
        <taxon>rosids</taxon>
        <taxon>malvids</taxon>
        <taxon>Brassicales</taxon>
        <taxon>Brassicaceae</taxon>
        <taxon>Brassiceae</taxon>
        <taxon>Brassica</taxon>
    </lineage>
</organism>
<dbReference type="EMBL" id="JAAMPC010000010">
    <property type="protein sequence ID" value="KAG2287854.1"/>
    <property type="molecule type" value="Genomic_DNA"/>
</dbReference>
<comment type="caution">
    <text evidence="4">The sequence shown here is derived from an EMBL/GenBank/DDBJ whole genome shotgun (WGS) entry which is preliminary data.</text>
</comment>
<keyword evidence="1" id="KW-0805">Transcription regulation</keyword>
<dbReference type="CDD" id="cd14703">
    <property type="entry name" value="bZIP_plant_RF2"/>
    <property type="match status" value="1"/>
</dbReference>
<evidence type="ECO:0000256" key="1">
    <source>
        <dbReference type="ARBA" id="ARBA00023015"/>
    </source>
</evidence>
<keyword evidence="5" id="KW-1185">Reference proteome</keyword>
<dbReference type="PANTHER" id="PTHR46391">
    <property type="entry name" value="BASIC LEUCINE ZIPPER 34"/>
    <property type="match status" value="1"/>
</dbReference>
<keyword evidence="3" id="KW-0539">Nucleus</keyword>
<name>A0A8X7REV2_BRACI</name>
<keyword evidence="2" id="KW-0804">Transcription</keyword>
<dbReference type="PANTHER" id="PTHR46391:SF20">
    <property type="entry name" value="BASIC LEUCINE ZIPPER 61"/>
    <property type="match status" value="1"/>
</dbReference>
<dbReference type="AlphaFoldDB" id="A0A8X7REV2"/>
<accession>A0A8X7REV2</accession>